<protein>
    <submittedName>
        <fullName evidence="1">Uncharacterized protein</fullName>
    </submittedName>
</protein>
<keyword evidence="2" id="KW-1185">Reference proteome</keyword>
<reference evidence="1 2" key="1">
    <citation type="submission" date="2017-05" db="EMBL/GenBank/DDBJ databases">
        <authorList>
            <person name="Varghese N."/>
            <person name="Submissions S."/>
        </authorList>
    </citation>
    <scope>NUCLEOTIDE SEQUENCE [LARGE SCALE GENOMIC DNA]</scope>
    <source>
        <strain evidence="1 2">DSM 25457</strain>
    </source>
</reference>
<sequence length="54" mass="6506">MVLALRWAIPDPLPRSTTRRKELEQDYFADYQTSIFRFFELNCLPWQSTAIQLE</sequence>
<gene>
    <name evidence="1" type="ORF">SAMN06265222_103347</name>
</gene>
<dbReference type="EMBL" id="FXUG01000003">
    <property type="protein sequence ID" value="SMP51775.1"/>
    <property type="molecule type" value="Genomic_DNA"/>
</dbReference>
<dbReference type="Proteomes" id="UP001158067">
    <property type="component" value="Unassembled WGS sequence"/>
</dbReference>
<name>A0ABY1PX33_9BACT</name>
<accession>A0ABY1PX33</accession>
<organism evidence="1 2">
    <name type="scientific">Neorhodopirellula lusitana</name>
    <dbReference type="NCBI Taxonomy" id="445327"/>
    <lineage>
        <taxon>Bacteria</taxon>
        <taxon>Pseudomonadati</taxon>
        <taxon>Planctomycetota</taxon>
        <taxon>Planctomycetia</taxon>
        <taxon>Pirellulales</taxon>
        <taxon>Pirellulaceae</taxon>
        <taxon>Neorhodopirellula</taxon>
    </lineage>
</organism>
<comment type="caution">
    <text evidence="1">The sequence shown here is derived from an EMBL/GenBank/DDBJ whole genome shotgun (WGS) entry which is preliminary data.</text>
</comment>
<proteinExistence type="predicted"/>
<evidence type="ECO:0000313" key="1">
    <source>
        <dbReference type="EMBL" id="SMP51775.1"/>
    </source>
</evidence>
<evidence type="ECO:0000313" key="2">
    <source>
        <dbReference type="Proteomes" id="UP001158067"/>
    </source>
</evidence>